<dbReference type="Proteomes" id="UP001596086">
    <property type="component" value="Unassembled WGS sequence"/>
</dbReference>
<keyword evidence="6 11" id="KW-0732">Signal</keyword>
<name>A0ABW0RYC7_9BURK</name>
<evidence type="ECO:0000256" key="10">
    <source>
        <dbReference type="ARBA" id="ARBA00023237"/>
    </source>
</evidence>
<gene>
    <name evidence="13" type="ORF">ACFPO9_13940</name>
</gene>
<proteinExistence type="predicted"/>
<dbReference type="PANTHER" id="PTHR34501">
    <property type="entry name" value="PROTEIN YDDL-RELATED"/>
    <property type="match status" value="1"/>
</dbReference>
<dbReference type="Pfam" id="PF13609">
    <property type="entry name" value="Porin_4"/>
    <property type="match status" value="1"/>
</dbReference>
<dbReference type="PRINTS" id="PR00184">
    <property type="entry name" value="NEISSPPORIN"/>
</dbReference>
<dbReference type="InterPro" id="IPR050298">
    <property type="entry name" value="Gram-neg_bact_OMP"/>
</dbReference>
<evidence type="ECO:0000259" key="12">
    <source>
        <dbReference type="Pfam" id="PF13609"/>
    </source>
</evidence>
<evidence type="ECO:0000256" key="1">
    <source>
        <dbReference type="ARBA" id="ARBA00004571"/>
    </source>
</evidence>
<evidence type="ECO:0000256" key="6">
    <source>
        <dbReference type="ARBA" id="ARBA00022729"/>
    </source>
</evidence>
<comment type="subcellular location">
    <subcellularLocation>
        <location evidence="1">Cell outer membrane</location>
        <topology evidence="1">Multi-pass membrane protein</topology>
    </subcellularLocation>
</comment>
<keyword evidence="3" id="KW-0813">Transport</keyword>
<dbReference type="CDD" id="cd00342">
    <property type="entry name" value="gram_neg_porins"/>
    <property type="match status" value="1"/>
</dbReference>
<keyword evidence="14" id="KW-1185">Reference proteome</keyword>
<evidence type="ECO:0000313" key="14">
    <source>
        <dbReference type="Proteomes" id="UP001596086"/>
    </source>
</evidence>
<comment type="subunit">
    <text evidence="2">Homotrimer.</text>
</comment>
<evidence type="ECO:0000256" key="11">
    <source>
        <dbReference type="SAM" id="SignalP"/>
    </source>
</evidence>
<accession>A0ABW0RYC7</accession>
<evidence type="ECO:0000256" key="8">
    <source>
        <dbReference type="ARBA" id="ARBA00023114"/>
    </source>
</evidence>
<protein>
    <submittedName>
        <fullName evidence="13">Porin</fullName>
    </submittedName>
</protein>
<feature type="chain" id="PRO_5045889133" evidence="11">
    <location>
        <begin position="20"/>
        <end position="357"/>
    </location>
</feature>
<evidence type="ECO:0000256" key="4">
    <source>
        <dbReference type="ARBA" id="ARBA00022452"/>
    </source>
</evidence>
<dbReference type="EMBL" id="JBHSMZ010000009">
    <property type="protein sequence ID" value="MFC5549613.1"/>
    <property type="molecule type" value="Genomic_DNA"/>
</dbReference>
<feature type="signal peptide" evidence="11">
    <location>
        <begin position="1"/>
        <end position="19"/>
    </location>
</feature>
<keyword evidence="4" id="KW-1134">Transmembrane beta strand</keyword>
<dbReference type="Gene3D" id="2.40.160.10">
    <property type="entry name" value="Porin"/>
    <property type="match status" value="1"/>
</dbReference>
<evidence type="ECO:0000256" key="5">
    <source>
        <dbReference type="ARBA" id="ARBA00022692"/>
    </source>
</evidence>
<dbReference type="InterPro" id="IPR001702">
    <property type="entry name" value="Porin_Gram-ve"/>
</dbReference>
<evidence type="ECO:0000256" key="7">
    <source>
        <dbReference type="ARBA" id="ARBA00023065"/>
    </source>
</evidence>
<keyword evidence="10" id="KW-0998">Cell outer membrane</keyword>
<keyword evidence="5" id="KW-0812">Transmembrane</keyword>
<dbReference type="InterPro" id="IPR033900">
    <property type="entry name" value="Gram_neg_porin_domain"/>
</dbReference>
<sequence>MKKAAALTIGLAACAAAQAQTSVNIYGIMDAAIVSEHGGVASPSTRITSGAASASRIGFKGSEDLGGGLSAFFTLETGAKIDTGELDAANTIFNRQAFVGLKGSAGEVALGRQYTPWHLALVAIDPFSTGYAGSSKNLFPDNGSNIRTSNTITYKSPKLNGFDGELAYAMGEQTSFSTGRQFGGAVGYASGPLALRVAYNAKNTDVAATSTAPALSRTLGRNTLFTAAYKLQAATLRFAYGIDKGFNAATLGNSNNPYGGVKPTPSTDGRSVLLGLSAPIGPGSLMFSVMHKDDRTAFNQDANAWGIGYLYSLSKRTGLYAAYGHIDNKNGAGYTVANNTESGTGNTGYNLGIRHTF</sequence>
<keyword evidence="9" id="KW-0472">Membrane</keyword>
<keyword evidence="7" id="KW-0406">Ion transport</keyword>
<dbReference type="InterPro" id="IPR002299">
    <property type="entry name" value="Porin_Neis"/>
</dbReference>
<dbReference type="PRINTS" id="PR00182">
    <property type="entry name" value="ECOLNEIPORIN"/>
</dbReference>
<organism evidence="13 14">
    <name type="scientific">Massilia aerilata</name>
    <dbReference type="NCBI Taxonomy" id="453817"/>
    <lineage>
        <taxon>Bacteria</taxon>
        <taxon>Pseudomonadati</taxon>
        <taxon>Pseudomonadota</taxon>
        <taxon>Betaproteobacteria</taxon>
        <taxon>Burkholderiales</taxon>
        <taxon>Oxalobacteraceae</taxon>
        <taxon>Telluria group</taxon>
        <taxon>Massilia</taxon>
    </lineage>
</organism>
<feature type="domain" description="Porin" evidence="12">
    <location>
        <begin position="6"/>
        <end position="330"/>
    </location>
</feature>
<dbReference type="RefSeq" id="WP_379771704.1">
    <property type="nucleotide sequence ID" value="NZ_JBHSMZ010000009.1"/>
</dbReference>
<reference evidence="14" key="1">
    <citation type="journal article" date="2019" name="Int. J. Syst. Evol. Microbiol.">
        <title>The Global Catalogue of Microorganisms (GCM) 10K type strain sequencing project: providing services to taxonomists for standard genome sequencing and annotation.</title>
        <authorList>
            <consortium name="The Broad Institute Genomics Platform"/>
            <consortium name="The Broad Institute Genome Sequencing Center for Infectious Disease"/>
            <person name="Wu L."/>
            <person name="Ma J."/>
        </authorList>
    </citation>
    <scope>NUCLEOTIDE SEQUENCE [LARGE SCALE GENOMIC DNA]</scope>
    <source>
        <strain evidence="14">CGMCC 4.5798</strain>
    </source>
</reference>
<evidence type="ECO:0000256" key="2">
    <source>
        <dbReference type="ARBA" id="ARBA00011233"/>
    </source>
</evidence>
<comment type="caution">
    <text evidence="13">The sequence shown here is derived from an EMBL/GenBank/DDBJ whole genome shotgun (WGS) entry which is preliminary data.</text>
</comment>
<keyword evidence="8" id="KW-0626">Porin</keyword>
<dbReference type="PANTHER" id="PTHR34501:SF9">
    <property type="entry name" value="MAJOR OUTER MEMBRANE PROTEIN P.IA"/>
    <property type="match status" value="1"/>
</dbReference>
<dbReference type="SUPFAM" id="SSF56935">
    <property type="entry name" value="Porins"/>
    <property type="match status" value="1"/>
</dbReference>
<evidence type="ECO:0000256" key="3">
    <source>
        <dbReference type="ARBA" id="ARBA00022448"/>
    </source>
</evidence>
<dbReference type="InterPro" id="IPR023614">
    <property type="entry name" value="Porin_dom_sf"/>
</dbReference>
<evidence type="ECO:0000313" key="13">
    <source>
        <dbReference type="EMBL" id="MFC5549613.1"/>
    </source>
</evidence>
<evidence type="ECO:0000256" key="9">
    <source>
        <dbReference type="ARBA" id="ARBA00023136"/>
    </source>
</evidence>